<evidence type="ECO:0000313" key="3">
    <source>
        <dbReference type="Proteomes" id="UP001305815"/>
    </source>
</evidence>
<gene>
    <name evidence="2" type="ORF">Lac1_11050</name>
</gene>
<feature type="region of interest" description="Disordered" evidence="1">
    <location>
        <begin position="1"/>
        <end position="36"/>
    </location>
</feature>
<dbReference type="EMBL" id="AP027742">
    <property type="protein sequence ID" value="BDZ76922.1"/>
    <property type="molecule type" value="Genomic_DNA"/>
</dbReference>
<reference evidence="3" key="1">
    <citation type="journal article" date="2023" name="Int. J. Syst. Evol. Microbiol.">
        <title>Claveliimonas bilis gen. nov., sp. nov., deoxycholic acid-producing bacteria isolated from human faeces, and reclassification of Sellimonas monacensis Zenner et al. 2021 as Claveliimonas monacensis comb. nov.</title>
        <authorList>
            <person name="Hisatomi A."/>
            <person name="Kastawa N.W.E.P.G."/>
            <person name="Song I."/>
            <person name="Ohkuma M."/>
            <person name="Fukiya S."/>
            <person name="Sakamoto M."/>
        </authorList>
    </citation>
    <scope>NUCLEOTIDE SEQUENCE [LARGE SCALE GENOMIC DNA]</scope>
    <source>
        <strain evidence="3">12BBH14</strain>
    </source>
</reference>
<proteinExistence type="predicted"/>
<dbReference type="Proteomes" id="UP001305815">
    <property type="component" value="Chromosome"/>
</dbReference>
<sequence length="92" mass="10902">MIEHEQKMNAKEQAKKQDVSGRCLEDRKKKEEQRRNRRIIDSYDYLSSAASAQDCTGLIPAEPETEAERESYQDLYEYQYLPPKFPPEKKVF</sequence>
<dbReference type="RefSeq" id="WP_230106690.1">
    <property type="nucleotide sequence ID" value="NZ_AP024845.1"/>
</dbReference>
<name>A0ABM8I1W2_9FIRM</name>
<accession>A0ABM8I1W2</accession>
<protein>
    <submittedName>
        <fullName evidence="2">Uncharacterized protein</fullName>
    </submittedName>
</protein>
<organism evidence="2 3">
    <name type="scientific">Claveliimonas bilis</name>
    <dbReference type="NCBI Taxonomy" id="3028070"/>
    <lineage>
        <taxon>Bacteria</taxon>
        <taxon>Bacillati</taxon>
        <taxon>Bacillota</taxon>
        <taxon>Clostridia</taxon>
        <taxon>Lachnospirales</taxon>
        <taxon>Lachnospiraceae</taxon>
        <taxon>Claveliimonas</taxon>
    </lineage>
</organism>
<keyword evidence="3" id="KW-1185">Reference proteome</keyword>
<evidence type="ECO:0000256" key="1">
    <source>
        <dbReference type="SAM" id="MobiDB-lite"/>
    </source>
</evidence>
<evidence type="ECO:0000313" key="2">
    <source>
        <dbReference type="EMBL" id="BDZ76922.1"/>
    </source>
</evidence>